<dbReference type="InterPro" id="IPR036390">
    <property type="entry name" value="WH_DNA-bd_sf"/>
</dbReference>
<dbReference type="EMBL" id="VYRZ01000001">
    <property type="protein sequence ID" value="KAA9089372.1"/>
    <property type="molecule type" value="Genomic_DNA"/>
</dbReference>
<dbReference type="InterPro" id="IPR036388">
    <property type="entry name" value="WH-like_DNA-bd_sf"/>
</dbReference>
<keyword evidence="3" id="KW-1185">Reference proteome</keyword>
<dbReference type="PANTHER" id="PTHR43252">
    <property type="entry name" value="TRANSCRIPTIONAL REGULATOR YQJI"/>
    <property type="match status" value="1"/>
</dbReference>
<dbReference type="SUPFAM" id="SSF46785">
    <property type="entry name" value="Winged helix' DNA-binding domain"/>
    <property type="match status" value="1"/>
</dbReference>
<dbReference type="Pfam" id="PF03551">
    <property type="entry name" value="PadR"/>
    <property type="match status" value="1"/>
</dbReference>
<evidence type="ECO:0000259" key="1">
    <source>
        <dbReference type="Pfam" id="PF03551"/>
    </source>
</evidence>
<reference evidence="3" key="1">
    <citation type="submission" date="2019-09" db="EMBL/GenBank/DDBJ databases">
        <title>Mumia zhuanghuii sp. nov. isolated from the intestinal contents of plateau pika (Ochotona curzoniae) in the Qinghai-Tibet plateau of China.</title>
        <authorList>
            <person name="Tian Z."/>
        </authorList>
    </citation>
    <scope>NUCLEOTIDE SEQUENCE [LARGE SCALE GENOMIC DNA]</scope>
    <source>
        <strain evidence="3">DSM 25564</strain>
    </source>
</reference>
<protein>
    <submittedName>
        <fullName evidence="2">PadR family transcriptional regulator</fullName>
    </submittedName>
</protein>
<dbReference type="InterPro" id="IPR005149">
    <property type="entry name" value="Tscrpt_reg_PadR_N"/>
</dbReference>
<feature type="domain" description="Transcription regulator PadR N-terminal" evidence="1">
    <location>
        <begin position="15"/>
        <end position="91"/>
    </location>
</feature>
<dbReference type="OrthoDB" id="8443918at2"/>
<dbReference type="PANTHER" id="PTHR43252:SF2">
    <property type="entry name" value="TRANSCRIPTION REGULATOR, PADR-LIKE FAMILY"/>
    <property type="match status" value="1"/>
</dbReference>
<name>A0A5J5IX44_9MICO</name>
<proteinExistence type="predicted"/>
<dbReference type="Proteomes" id="UP000327039">
    <property type="component" value="Unassembled WGS sequence"/>
</dbReference>
<gene>
    <name evidence="2" type="ORF">F6B42_02480</name>
</gene>
<dbReference type="RefSeq" id="WP_150418004.1">
    <property type="nucleotide sequence ID" value="NZ_VYRZ01000001.1"/>
</dbReference>
<evidence type="ECO:0000313" key="3">
    <source>
        <dbReference type="Proteomes" id="UP000327039"/>
    </source>
</evidence>
<organism evidence="2 3">
    <name type="scientific">Microbacterium radiodurans</name>
    <dbReference type="NCBI Taxonomy" id="661398"/>
    <lineage>
        <taxon>Bacteria</taxon>
        <taxon>Bacillati</taxon>
        <taxon>Actinomycetota</taxon>
        <taxon>Actinomycetes</taxon>
        <taxon>Micrococcales</taxon>
        <taxon>Microbacteriaceae</taxon>
        <taxon>Microbacterium</taxon>
    </lineage>
</organism>
<dbReference type="AlphaFoldDB" id="A0A5J5IX44"/>
<evidence type="ECO:0000313" key="2">
    <source>
        <dbReference type="EMBL" id="KAA9089372.1"/>
    </source>
</evidence>
<dbReference type="Gene3D" id="1.10.10.10">
    <property type="entry name" value="Winged helix-like DNA-binding domain superfamily/Winged helix DNA-binding domain"/>
    <property type="match status" value="1"/>
</dbReference>
<sequence length="207" mass="23468">MTDAVERLTPLGLMVLALLDEDDMHAYEMLRLMRARNHGRIVALTQGTLYHTVARLERHGMIVDLGVDRAGNRPERTTYRLTDAGAAALREWVRRELPRADRPDRFAVALAEAHNLPRDDVIALLGERRHAVARRLAEHIERREQVLAAGVLPQFLLQAEREDALAAADLDWLDAAIDRIRRPDLVWGVADIPPTDRYLAQREAARS</sequence>
<accession>A0A5J5IX44</accession>
<comment type="caution">
    <text evidence="2">The sequence shown here is derived from an EMBL/GenBank/DDBJ whole genome shotgun (WGS) entry which is preliminary data.</text>
</comment>